<gene>
    <name evidence="1" type="ORF">LCGC14_1292460</name>
</gene>
<proteinExistence type="predicted"/>
<evidence type="ECO:0000313" key="1">
    <source>
        <dbReference type="EMBL" id="KKM85100.1"/>
    </source>
</evidence>
<name>A0A0F9N8H8_9ZZZZ</name>
<dbReference type="AlphaFoldDB" id="A0A0F9N8H8"/>
<accession>A0A0F9N8H8</accession>
<reference evidence="1" key="1">
    <citation type="journal article" date="2015" name="Nature">
        <title>Complex archaea that bridge the gap between prokaryotes and eukaryotes.</title>
        <authorList>
            <person name="Spang A."/>
            <person name="Saw J.H."/>
            <person name="Jorgensen S.L."/>
            <person name="Zaremba-Niedzwiedzka K."/>
            <person name="Martijn J."/>
            <person name="Lind A.E."/>
            <person name="van Eijk R."/>
            <person name="Schleper C."/>
            <person name="Guy L."/>
            <person name="Ettema T.J."/>
        </authorList>
    </citation>
    <scope>NUCLEOTIDE SEQUENCE</scope>
</reference>
<protein>
    <submittedName>
        <fullName evidence="1">Uncharacterized protein</fullName>
    </submittedName>
</protein>
<organism evidence="1">
    <name type="scientific">marine sediment metagenome</name>
    <dbReference type="NCBI Taxonomy" id="412755"/>
    <lineage>
        <taxon>unclassified sequences</taxon>
        <taxon>metagenomes</taxon>
        <taxon>ecological metagenomes</taxon>
    </lineage>
</organism>
<comment type="caution">
    <text evidence="1">The sequence shown here is derived from an EMBL/GenBank/DDBJ whole genome shotgun (WGS) entry which is preliminary data.</text>
</comment>
<dbReference type="EMBL" id="LAZR01007463">
    <property type="protein sequence ID" value="KKM85100.1"/>
    <property type="molecule type" value="Genomic_DNA"/>
</dbReference>
<sequence>MAGLKATAQTAEITTGTALKTILQLVAAANHRVVVKEISISFKGTLNTAAPILVQVARQTDAGTMSALTPKKMNESDQETLQTTAQDTATVEPTLTDDVISEEVHPQGGYTWQAPFGGEIIIEGGNRLAILTTAIAAVNCVARIVFEE</sequence>